<protein>
    <recommendedName>
        <fullName evidence="2">Gfo/Idh/MocA-like oxidoreductase C-terminal domain-containing protein</fullName>
    </recommendedName>
</protein>
<gene>
    <name evidence="1" type="ORF">LCGC14_2973620</name>
</gene>
<sequence>LRVNEKGEITFSVFDEQAITVISDKGEVQYNIENPPHIQQYHVQNMASSLRENAAHPSTGHSATHTSWVMEQILQQ</sequence>
<dbReference type="EMBL" id="LAZR01060530">
    <property type="protein sequence ID" value="KKK65490.1"/>
    <property type="molecule type" value="Genomic_DNA"/>
</dbReference>
<accession>A0A0F8XW58</accession>
<organism evidence="1">
    <name type="scientific">marine sediment metagenome</name>
    <dbReference type="NCBI Taxonomy" id="412755"/>
    <lineage>
        <taxon>unclassified sequences</taxon>
        <taxon>metagenomes</taxon>
        <taxon>ecological metagenomes</taxon>
    </lineage>
</organism>
<evidence type="ECO:0008006" key="2">
    <source>
        <dbReference type="Google" id="ProtNLM"/>
    </source>
</evidence>
<evidence type="ECO:0000313" key="1">
    <source>
        <dbReference type="EMBL" id="KKK65490.1"/>
    </source>
</evidence>
<comment type="caution">
    <text evidence="1">The sequence shown here is derived from an EMBL/GenBank/DDBJ whole genome shotgun (WGS) entry which is preliminary data.</text>
</comment>
<dbReference type="AlphaFoldDB" id="A0A0F8XW58"/>
<name>A0A0F8XW58_9ZZZZ</name>
<feature type="non-terminal residue" evidence="1">
    <location>
        <position position="1"/>
    </location>
</feature>
<proteinExistence type="predicted"/>
<reference evidence="1" key="1">
    <citation type="journal article" date="2015" name="Nature">
        <title>Complex archaea that bridge the gap between prokaryotes and eukaryotes.</title>
        <authorList>
            <person name="Spang A."/>
            <person name="Saw J.H."/>
            <person name="Jorgensen S.L."/>
            <person name="Zaremba-Niedzwiedzka K."/>
            <person name="Martijn J."/>
            <person name="Lind A.E."/>
            <person name="van Eijk R."/>
            <person name="Schleper C."/>
            <person name="Guy L."/>
            <person name="Ettema T.J."/>
        </authorList>
    </citation>
    <scope>NUCLEOTIDE SEQUENCE</scope>
</reference>